<proteinExistence type="predicted"/>
<feature type="region of interest" description="Disordered" evidence="1">
    <location>
        <begin position="191"/>
        <end position="226"/>
    </location>
</feature>
<accession>A0A9Q3DZ64</accession>
<sequence length="226" mass="26143">MSTTTSDKFWEEAASTAPYLHNQPPKNNTISPHEKWFGYKYHIDKLISFTCKAWVRVPQALWVSKFGAVTWEEIMLVYENHALAYRLLRISDKWLIISKNVKFNESCFPSSTKFPAKKSLNTQILDLFLNLPFHCSSTNENTANEVDICSVEGEEFYRALEEQPTQRISVIGPRHSTLIAGEVFTKNSLPNRRSEHQEIKSTVQKSSHEAVRSDQCKEWKKEITKD</sequence>
<dbReference type="EMBL" id="AVOT02022492">
    <property type="protein sequence ID" value="MBW0511954.1"/>
    <property type="molecule type" value="Genomic_DNA"/>
</dbReference>
<evidence type="ECO:0000259" key="2">
    <source>
        <dbReference type="Pfam" id="PF25597"/>
    </source>
</evidence>
<evidence type="ECO:0000313" key="3">
    <source>
        <dbReference type="EMBL" id="MBW0511954.1"/>
    </source>
</evidence>
<reference evidence="3" key="1">
    <citation type="submission" date="2021-03" db="EMBL/GenBank/DDBJ databases">
        <title>Draft genome sequence of rust myrtle Austropuccinia psidii MF-1, a brazilian biotype.</title>
        <authorList>
            <person name="Quecine M.C."/>
            <person name="Pachon D.M.R."/>
            <person name="Bonatelli M.L."/>
            <person name="Correr F.H."/>
            <person name="Franceschini L.M."/>
            <person name="Leite T.F."/>
            <person name="Margarido G.R.A."/>
            <person name="Almeida C.A."/>
            <person name="Ferrarezi J.A."/>
            <person name="Labate C.A."/>
        </authorList>
    </citation>
    <scope>NUCLEOTIDE SEQUENCE</scope>
    <source>
        <strain evidence="3">MF-1</strain>
    </source>
</reference>
<feature type="compositionally biased region" description="Basic and acidic residues" evidence="1">
    <location>
        <begin position="206"/>
        <end position="226"/>
    </location>
</feature>
<protein>
    <recommendedName>
        <fullName evidence="2">Retroviral polymerase SH3-like domain-containing protein</fullName>
    </recommendedName>
</protein>
<dbReference type="OrthoDB" id="3053679at2759"/>
<dbReference type="InterPro" id="IPR057670">
    <property type="entry name" value="SH3_retrovirus"/>
</dbReference>
<gene>
    <name evidence="3" type="ORF">O181_051669</name>
</gene>
<dbReference type="Pfam" id="PF25597">
    <property type="entry name" value="SH3_retrovirus"/>
    <property type="match status" value="1"/>
</dbReference>
<dbReference type="AlphaFoldDB" id="A0A9Q3DZ64"/>
<dbReference type="Proteomes" id="UP000765509">
    <property type="component" value="Unassembled WGS sequence"/>
</dbReference>
<evidence type="ECO:0000256" key="1">
    <source>
        <dbReference type="SAM" id="MobiDB-lite"/>
    </source>
</evidence>
<name>A0A9Q3DZ64_9BASI</name>
<keyword evidence="4" id="KW-1185">Reference proteome</keyword>
<feature type="domain" description="Retroviral polymerase SH3-like" evidence="2">
    <location>
        <begin position="51"/>
        <end position="113"/>
    </location>
</feature>
<comment type="caution">
    <text evidence="3">The sequence shown here is derived from an EMBL/GenBank/DDBJ whole genome shotgun (WGS) entry which is preliminary data.</text>
</comment>
<evidence type="ECO:0000313" key="4">
    <source>
        <dbReference type="Proteomes" id="UP000765509"/>
    </source>
</evidence>
<organism evidence="3 4">
    <name type="scientific">Austropuccinia psidii MF-1</name>
    <dbReference type="NCBI Taxonomy" id="1389203"/>
    <lineage>
        <taxon>Eukaryota</taxon>
        <taxon>Fungi</taxon>
        <taxon>Dikarya</taxon>
        <taxon>Basidiomycota</taxon>
        <taxon>Pucciniomycotina</taxon>
        <taxon>Pucciniomycetes</taxon>
        <taxon>Pucciniales</taxon>
        <taxon>Sphaerophragmiaceae</taxon>
        <taxon>Austropuccinia</taxon>
    </lineage>
</organism>